<dbReference type="AlphaFoldDB" id="A0ABD3NM59"/>
<dbReference type="PROSITE" id="PS00107">
    <property type="entry name" value="PROTEIN_KINASE_ATP"/>
    <property type="match status" value="1"/>
</dbReference>
<evidence type="ECO:0000256" key="14">
    <source>
        <dbReference type="PROSITE-ProRule" id="PRU10141"/>
    </source>
</evidence>
<dbReference type="InterPro" id="IPR011009">
    <property type="entry name" value="Kinase-like_dom_sf"/>
</dbReference>
<keyword evidence="16" id="KW-0732">Signal</keyword>
<feature type="compositionally biased region" description="Acidic residues" evidence="15">
    <location>
        <begin position="140"/>
        <end position="158"/>
    </location>
</feature>
<comment type="cofactor">
    <cofactor evidence="1">
        <name>Mg(2+)</name>
        <dbReference type="ChEBI" id="CHEBI:18420"/>
    </cofactor>
</comment>
<gene>
    <name evidence="19" type="ORF">ACHAWO_002990</name>
</gene>
<dbReference type="Gene3D" id="1.10.510.10">
    <property type="entry name" value="Transferase(Phosphotransferase) domain 1"/>
    <property type="match status" value="1"/>
</dbReference>
<dbReference type="InterPro" id="IPR017441">
    <property type="entry name" value="Protein_kinase_ATP_BS"/>
</dbReference>
<feature type="compositionally biased region" description="Basic and acidic residues" evidence="15">
    <location>
        <begin position="42"/>
        <end position="55"/>
    </location>
</feature>
<sequence length="1018" mass="110884">MMKALVSIAVLAATLDSSALANLNDKAASRKELYIRRLGKSGKEGKAEVHPDLHHHGYHPHHIGKSGKAETGGKSAKGAVAVDHGWAAVGDDDDDDDDHSVGDDGYKWSGDGNTTSMDVSDVEDVAMHPIEEEVHHHHDDDDDSADVDDDGDDDDWWADDGHYGKSGKGAKGSKGAKSAKGGKSGKAVKSGKGVHYYDDGMHHHWGSWSADHSHMPSSDIPSPAPTPCGKAGKDCPVPAPKPTPPQTLPPICLTIPCSVNGVLVSPTDVTSGSKPATTQPPVPSPIGTVTTNPPVEGSVEAIVTTPPEGSTDPTVSDVIGVPPPPPPTAPTPPTALVPITVAPSTPTQSGYPTWAPSFMPTTSIDFLTESASWFQTGKAYEVDSYTRARMGDQKNDIGFSFAKQEDTSGSIRRLTSSIVDQEASPFSTKKIFGLAIIGLTWSNPIITTPATTMPTLEIPELTRISIDLLPDEDSLGLQIRQGSDDAAEVIHISSDGAASRSALKVGYQLLCINDHRVRSVEKCVQLLKYYASKKSRVKILASAGPLPPGCQYVLVKADKETQSQPVREDGSFQGIFLKEQGGAVRVKDMGTTGIFARAKINRRDVILTINGYETRTIKDCEKALSKCTNDIIAVLTYNVFRKARSTFLVSSTSNSAERSDSVNSRSSVTELYEMGNELGSGAFSTVVLCKAKKTGNLYAMKVVNRSSLSKSLEEALKREILILNDLDHPNILRLIETFSTIKTHYLVTELVEGGELFDRIVEKSTYTESEARDVSRTLFNALKYCHSKHVCHRDLKPENILLKSREGDTQIVIADFGLSRKAPKEDSLKTMCGSPYYLSPEILKRERYGVKTDVWSLGVIIFILLGGHPPFSHDNRAIQNKYIKDCKYSFIEEYWGNVSAEAKALIKALLVVDPKQRLSAADALRHPWMRTEWAILRRHSLHSSQLSIEAKFVKNEEFKSAVRKVMALNVIKGSVTCTDGGQINDAFANEYMYHEDDNQSTVLNSVFRERSYSKRTTV</sequence>
<evidence type="ECO:0000256" key="15">
    <source>
        <dbReference type="SAM" id="MobiDB-lite"/>
    </source>
</evidence>
<keyword evidence="10 14" id="KW-0067">ATP-binding</keyword>
<evidence type="ECO:0000256" key="11">
    <source>
        <dbReference type="ARBA" id="ARBA00024334"/>
    </source>
</evidence>
<dbReference type="GO" id="GO:0004674">
    <property type="term" value="F:protein serine/threonine kinase activity"/>
    <property type="evidence" value="ECO:0007669"/>
    <property type="project" value="UniProtKB-KW"/>
</dbReference>
<feature type="domain" description="Protein kinase" evidence="17">
    <location>
        <begin position="672"/>
        <end position="929"/>
    </location>
</feature>
<evidence type="ECO:0000256" key="8">
    <source>
        <dbReference type="ARBA" id="ARBA00022777"/>
    </source>
</evidence>
<dbReference type="InterPro" id="IPR001478">
    <property type="entry name" value="PDZ"/>
</dbReference>
<evidence type="ECO:0000256" key="16">
    <source>
        <dbReference type="SAM" id="SignalP"/>
    </source>
</evidence>
<dbReference type="SUPFAM" id="SSF56112">
    <property type="entry name" value="Protein kinase-like (PK-like)"/>
    <property type="match status" value="1"/>
</dbReference>
<proteinExistence type="inferred from homology"/>
<evidence type="ECO:0000313" key="19">
    <source>
        <dbReference type="EMBL" id="KAL3776824.1"/>
    </source>
</evidence>
<feature type="signal peptide" evidence="16">
    <location>
        <begin position="1"/>
        <end position="21"/>
    </location>
</feature>
<evidence type="ECO:0000256" key="7">
    <source>
        <dbReference type="ARBA" id="ARBA00022741"/>
    </source>
</evidence>
<dbReference type="SMART" id="SM00220">
    <property type="entry name" value="S_TKc"/>
    <property type="match status" value="1"/>
</dbReference>
<dbReference type="PROSITE" id="PS50106">
    <property type="entry name" value="PDZ"/>
    <property type="match status" value="1"/>
</dbReference>
<dbReference type="PROSITE" id="PS00108">
    <property type="entry name" value="PROTEIN_KINASE_ST"/>
    <property type="match status" value="1"/>
</dbReference>
<feature type="region of interest" description="Disordered" evidence="15">
    <location>
        <begin position="135"/>
        <end position="191"/>
    </location>
</feature>
<keyword evidence="20" id="KW-1185">Reference proteome</keyword>
<dbReference type="PANTHER" id="PTHR24347">
    <property type="entry name" value="SERINE/THREONINE-PROTEIN KINASE"/>
    <property type="match status" value="1"/>
</dbReference>
<comment type="catalytic activity">
    <reaction evidence="13">
        <text>L-seryl-[protein] + ATP = O-phospho-L-seryl-[protein] + ADP + H(+)</text>
        <dbReference type="Rhea" id="RHEA:17989"/>
        <dbReference type="Rhea" id="RHEA-COMP:9863"/>
        <dbReference type="Rhea" id="RHEA-COMP:11604"/>
        <dbReference type="ChEBI" id="CHEBI:15378"/>
        <dbReference type="ChEBI" id="CHEBI:29999"/>
        <dbReference type="ChEBI" id="CHEBI:30616"/>
        <dbReference type="ChEBI" id="CHEBI:83421"/>
        <dbReference type="ChEBI" id="CHEBI:456216"/>
        <dbReference type="EC" id="2.7.11.1"/>
    </reaction>
</comment>
<keyword evidence="9" id="KW-0106">Calcium</keyword>
<feature type="compositionally biased region" description="Low complexity" evidence="15">
    <location>
        <begin position="173"/>
        <end position="191"/>
    </location>
</feature>
<reference evidence="19 20" key="1">
    <citation type="submission" date="2024-10" db="EMBL/GenBank/DDBJ databases">
        <title>Updated reference genomes for cyclostephanoid diatoms.</title>
        <authorList>
            <person name="Roberts W.R."/>
            <person name="Alverson A.J."/>
        </authorList>
    </citation>
    <scope>NUCLEOTIDE SEQUENCE [LARGE SCALE GENOMIC DNA]</scope>
    <source>
        <strain evidence="19 20">AJA010-31</strain>
    </source>
</reference>
<evidence type="ECO:0000256" key="2">
    <source>
        <dbReference type="ARBA" id="ARBA00012513"/>
    </source>
</evidence>
<feature type="compositionally biased region" description="Polar residues" evidence="15">
    <location>
        <begin position="268"/>
        <end position="277"/>
    </location>
</feature>
<evidence type="ECO:0000256" key="10">
    <source>
        <dbReference type="ARBA" id="ARBA00022840"/>
    </source>
</evidence>
<feature type="region of interest" description="Disordered" evidence="15">
    <location>
        <begin position="268"/>
        <end position="294"/>
    </location>
</feature>
<protein>
    <recommendedName>
        <fullName evidence="2">non-specific serine/threonine protein kinase</fullName>
        <ecNumber evidence="2">2.7.11.1</ecNumber>
    </recommendedName>
</protein>
<feature type="domain" description="PDZ" evidence="18">
    <location>
        <begin position="465"/>
        <end position="528"/>
    </location>
</feature>
<feature type="chain" id="PRO_5044740916" description="non-specific serine/threonine protein kinase" evidence="16">
    <location>
        <begin position="22"/>
        <end position="1018"/>
    </location>
</feature>
<keyword evidence="4" id="KW-0808">Transferase</keyword>
<evidence type="ECO:0000256" key="12">
    <source>
        <dbReference type="ARBA" id="ARBA00047899"/>
    </source>
</evidence>
<evidence type="ECO:0000256" key="9">
    <source>
        <dbReference type="ARBA" id="ARBA00022837"/>
    </source>
</evidence>
<keyword evidence="5" id="KW-0479">Metal-binding</keyword>
<evidence type="ECO:0000256" key="13">
    <source>
        <dbReference type="ARBA" id="ARBA00048679"/>
    </source>
</evidence>
<feature type="region of interest" description="Disordered" evidence="15">
    <location>
        <begin position="42"/>
        <end position="118"/>
    </location>
</feature>
<dbReference type="Proteomes" id="UP001530400">
    <property type="component" value="Unassembled WGS sequence"/>
</dbReference>
<dbReference type="InterPro" id="IPR008271">
    <property type="entry name" value="Ser/Thr_kinase_AS"/>
</dbReference>
<dbReference type="GO" id="GO:0046872">
    <property type="term" value="F:metal ion binding"/>
    <property type="evidence" value="ECO:0007669"/>
    <property type="project" value="UniProtKB-KW"/>
</dbReference>
<dbReference type="Pfam" id="PF00069">
    <property type="entry name" value="Pkinase"/>
    <property type="match status" value="1"/>
</dbReference>
<dbReference type="FunFam" id="3.30.200.20:FF:000315">
    <property type="entry name" value="Calcium-dependent protein kinase 3"/>
    <property type="match status" value="1"/>
</dbReference>
<feature type="compositionally biased region" description="Basic residues" evidence="15">
    <location>
        <begin position="56"/>
        <end position="65"/>
    </location>
</feature>
<keyword evidence="8" id="KW-0418">Kinase</keyword>
<keyword evidence="7 14" id="KW-0547">Nucleotide-binding</keyword>
<evidence type="ECO:0000256" key="6">
    <source>
        <dbReference type="ARBA" id="ARBA00022737"/>
    </source>
</evidence>
<comment type="similarity">
    <text evidence="11">Belongs to the protein kinase superfamily. Ser/Thr protein kinase family. CDPK subfamily.</text>
</comment>
<evidence type="ECO:0000256" key="1">
    <source>
        <dbReference type="ARBA" id="ARBA00001946"/>
    </source>
</evidence>
<evidence type="ECO:0000256" key="4">
    <source>
        <dbReference type="ARBA" id="ARBA00022679"/>
    </source>
</evidence>
<feature type="compositionally biased region" description="Low complexity" evidence="15">
    <location>
        <begin position="78"/>
        <end position="89"/>
    </location>
</feature>
<accession>A0ABD3NM59</accession>
<comment type="caution">
    <text evidence="19">The sequence shown here is derived from an EMBL/GenBank/DDBJ whole genome shotgun (WGS) entry which is preliminary data.</text>
</comment>
<dbReference type="CDD" id="cd05117">
    <property type="entry name" value="STKc_CAMK"/>
    <property type="match status" value="1"/>
</dbReference>
<name>A0ABD3NM59_9STRA</name>
<feature type="region of interest" description="Disordered" evidence="15">
    <location>
        <begin position="210"/>
        <end position="232"/>
    </location>
</feature>
<evidence type="ECO:0000259" key="17">
    <source>
        <dbReference type="PROSITE" id="PS50011"/>
    </source>
</evidence>
<dbReference type="GO" id="GO:0005524">
    <property type="term" value="F:ATP binding"/>
    <property type="evidence" value="ECO:0007669"/>
    <property type="project" value="UniProtKB-UniRule"/>
</dbReference>
<evidence type="ECO:0000256" key="5">
    <source>
        <dbReference type="ARBA" id="ARBA00022723"/>
    </source>
</evidence>
<dbReference type="InterPro" id="IPR000719">
    <property type="entry name" value="Prot_kinase_dom"/>
</dbReference>
<comment type="catalytic activity">
    <reaction evidence="12">
        <text>L-threonyl-[protein] + ATP = O-phospho-L-threonyl-[protein] + ADP + H(+)</text>
        <dbReference type="Rhea" id="RHEA:46608"/>
        <dbReference type="Rhea" id="RHEA-COMP:11060"/>
        <dbReference type="Rhea" id="RHEA-COMP:11605"/>
        <dbReference type="ChEBI" id="CHEBI:15378"/>
        <dbReference type="ChEBI" id="CHEBI:30013"/>
        <dbReference type="ChEBI" id="CHEBI:30616"/>
        <dbReference type="ChEBI" id="CHEBI:61977"/>
        <dbReference type="ChEBI" id="CHEBI:456216"/>
        <dbReference type="EC" id="2.7.11.1"/>
    </reaction>
</comment>
<evidence type="ECO:0000313" key="20">
    <source>
        <dbReference type="Proteomes" id="UP001530400"/>
    </source>
</evidence>
<dbReference type="PROSITE" id="PS50011">
    <property type="entry name" value="PROTEIN_KINASE_DOM"/>
    <property type="match status" value="1"/>
</dbReference>
<evidence type="ECO:0000256" key="3">
    <source>
        <dbReference type="ARBA" id="ARBA00022527"/>
    </source>
</evidence>
<dbReference type="EMBL" id="JALLPJ020001080">
    <property type="protein sequence ID" value="KAL3776824.1"/>
    <property type="molecule type" value="Genomic_DNA"/>
</dbReference>
<dbReference type="InterPro" id="IPR036034">
    <property type="entry name" value="PDZ_sf"/>
</dbReference>
<dbReference type="Gene3D" id="2.30.42.10">
    <property type="match status" value="1"/>
</dbReference>
<keyword evidence="3" id="KW-0723">Serine/threonine-protein kinase</keyword>
<keyword evidence="6" id="KW-0677">Repeat</keyword>
<dbReference type="FunFam" id="1.10.510.10:FF:000571">
    <property type="entry name" value="Maternal embryonic leucine zipper kinase"/>
    <property type="match status" value="1"/>
</dbReference>
<dbReference type="Gene3D" id="3.30.200.20">
    <property type="entry name" value="Phosphorylase Kinase, domain 1"/>
    <property type="match status" value="1"/>
</dbReference>
<dbReference type="SUPFAM" id="SSF50156">
    <property type="entry name" value="PDZ domain-like"/>
    <property type="match status" value="1"/>
</dbReference>
<evidence type="ECO:0000259" key="18">
    <source>
        <dbReference type="PROSITE" id="PS50106"/>
    </source>
</evidence>
<feature type="binding site" evidence="14">
    <location>
        <position position="701"/>
    </location>
    <ligand>
        <name>ATP</name>
        <dbReference type="ChEBI" id="CHEBI:30616"/>
    </ligand>
</feature>
<dbReference type="EC" id="2.7.11.1" evidence="2"/>
<organism evidence="19 20">
    <name type="scientific">Cyclotella atomus</name>
    <dbReference type="NCBI Taxonomy" id="382360"/>
    <lineage>
        <taxon>Eukaryota</taxon>
        <taxon>Sar</taxon>
        <taxon>Stramenopiles</taxon>
        <taxon>Ochrophyta</taxon>
        <taxon>Bacillariophyta</taxon>
        <taxon>Coscinodiscophyceae</taxon>
        <taxon>Thalassiosirophycidae</taxon>
        <taxon>Stephanodiscales</taxon>
        <taxon>Stephanodiscaceae</taxon>
        <taxon>Cyclotella</taxon>
    </lineage>
</organism>